<dbReference type="SUPFAM" id="SSF53756">
    <property type="entry name" value="UDP-Glycosyltransferase/glycogen phosphorylase"/>
    <property type="match status" value="1"/>
</dbReference>
<organism evidence="2 3">
    <name type="scientific">Meinhardsimonia xiamenensis</name>
    <dbReference type="NCBI Taxonomy" id="990712"/>
    <lineage>
        <taxon>Bacteria</taxon>
        <taxon>Pseudomonadati</taxon>
        <taxon>Pseudomonadota</taxon>
        <taxon>Alphaproteobacteria</taxon>
        <taxon>Rhodobacterales</taxon>
        <taxon>Paracoccaceae</taxon>
        <taxon>Meinhardsimonia</taxon>
    </lineage>
</organism>
<evidence type="ECO:0000313" key="3">
    <source>
        <dbReference type="Proteomes" id="UP000199328"/>
    </source>
</evidence>
<sequence length="371" mass="40895">MRLLLAHGDLAAAGGAEAYAEAIIASLARIGHAPDVLDIHGLRRCDAARVDRILLRLGRMPVLRRFHLLKYALVCRLLPRVARGYDGVILSYGEGPPLEVPTLVLRHAPALFSARRSDLEALGAAGRGALYLRTRQAYALAMRWLAGPKTPGPASMTVTNSRWTAARLPRSARPATLVYPRVVPPRVGPQRRLRHRILMLGRMERNKRIEEGIAIVERLRAEGLPAELDVAGRAATAHARRLLRRHAGREWLRFHPDASPATVATLLAQARFGLHCYRNEHFGIAVAEMICAGLVPVVFDGGGVCELVTEPELRFANAQEAAARLFALMMRPAAELEDLSRRLRQGEALRAALNFEDRLEPVLARFLDKAG</sequence>
<protein>
    <submittedName>
        <fullName evidence="2">Glycosyltransferase involved in cell wall bisynthesis</fullName>
    </submittedName>
</protein>
<evidence type="ECO:0000313" key="2">
    <source>
        <dbReference type="EMBL" id="SDK71564.1"/>
    </source>
</evidence>
<dbReference type="Gene3D" id="3.40.50.2000">
    <property type="entry name" value="Glycogen Phosphorylase B"/>
    <property type="match status" value="1"/>
</dbReference>
<gene>
    <name evidence="2" type="ORF">SAMN05216257_104167</name>
</gene>
<dbReference type="GO" id="GO:0016020">
    <property type="term" value="C:membrane"/>
    <property type="evidence" value="ECO:0007669"/>
    <property type="project" value="TreeGrafter"/>
</dbReference>
<proteinExistence type="predicted"/>
<feature type="domain" description="Glycosyl transferase family 1" evidence="1">
    <location>
        <begin position="196"/>
        <end position="330"/>
    </location>
</feature>
<keyword evidence="2" id="KW-0808">Transferase</keyword>
<dbReference type="EMBL" id="FNFV01000004">
    <property type="protein sequence ID" value="SDK71564.1"/>
    <property type="molecule type" value="Genomic_DNA"/>
</dbReference>
<evidence type="ECO:0000259" key="1">
    <source>
        <dbReference type="Pfam" id="PF00534"/>
    </source>
</evidence>
<dbReference type="Proteomes" id="UP000199328">
    <property type="component" value="Unassembled WGS sequence"/>
</dbReference>
<keyword evidence="3" id="KW-1185">Reference proteome</keyword>
<dbReference type="AlphaFoldDB" id="A0A1G9E602"/>
<dbReference type="InterPro" id="IPR038013">
    <property type="entry name" value="ALG11"/>
</dbReference>
<dbReference type="GO" id="GO:0004377">
    <property type="term" value="F:GDP-Man:Man(3)GlcNAc(2)-PP-Dol alpha-1,2-mannosyltransferase activity"/>
    <property type="evidence" value="ECO:0007669"/>
    <property type="project" value="InterPro"/>
</dbReference>
<dbReference type="InterPro" id="IPR001296">
    <property type="entry name" value="Glyco_trans_1"/>
</dbReference>
<dbReference type="GO" id="GO:0006487">
    <property type="term" value="P:protein N-linked glycosylation"/>
    <property type="evidence" value="ECO:0007669"/>
    <property type="project" value="TreeGrafter"/>
</dbReference>
<dbReference type="PANTHER" id="PTHR45919:SF1">
    <property type="entry name" value="GDP-MAN:MAN(3)GLCNAC(2)-PP-DOL ALPHA-1,2-MANNOSYLTRANSFERASE"/>
    <property type="match status" value="1"/>
</dbReference>
<dbReference type="RefSeq" id="WP_170068449.1">
    <property type="nucleotide sequence ID" value="NZ_FNFV01000004.1"/>
</dbReference>
<reference evidence="3" key="1">
    <citation type="submission" date="2016-10" db="EMBL/GenBank/DDBJ databases">
        <authorList>
            <person name="Varghese N."/>
            <person name="Submissions S."/>
        </authorList>
    </citation>
    <scope>NUCLEOTIDE SEQUENCE [LARGE SCALE GENOMIC DNA]</scope>
    <source>
        <strain evidence="3">CGMCC 1.10789</strain>
    </source>
</reference>
<accession>A0A1G9E602</accession>
<dbReference type="PANTHER" id="PTHR45919">
    <property type="entry name" value="GDP-MAN:MAN(3)GLCNAC(2)-PP-DOL ALPHA-1,2-MANNOSYLTRANSFERASE"/>
    <property type="match status" value="1"/>
</dbReference>
<name>A0A1G9E602_9RHOB</name>
<dbReference type="STRING" id="990712.SAMN05216257_104167"/>
<dbReference type="Pfam" id="PF00534">
    <property type="entry name" value="Glycos_transf_1"/>
    <property type="match status" value="1"/>
</dbReference>
<dbReference type="CDD" id="cd03801">
    <property type="entry name" value="GT4_PimA-like"/>
    <property type="match status" value="1"/>
</dbReference>